<name>U1GKD1_ENDPU</name>
<evidence type="ECO:0000313" key="2">
    <source>
        <dbReference type="EMBL" id="ERF72331.1"/>
    </source>
</evidence>
<dbReference type="RefSeq" id="XP_007802002.1">
    <property type="nucleotide sequence ID" value="XM_007803811.1"/>
</dbReference>
<dbReference type="Proteomes" id="UP000019373">
    <property type="component" value="Unassembled WGS sequence"/>
</dbReference>
<evidence type="ECO:0000256" key="1">
    <source>
        <dbReference type="SAM" id="SignalP"/>
    </source>
</evidence>
<dbReference type="AlphaFoldDB" id="U1GKD1"/>
<evidence type="ECO:0000313" key="3">
    <source>
        <dbReference type="Proteomes" id="UP000019373"/>
    </source>
</evidence>
<dbReference type="EMBL" id="KE721110">
    <property type="protein sequence ID" value="ERF72331.1"/>
    <property type="molecule type" value="Genomic_DNA"/>
</dbReference>
<keyword evidence="1" id="KW-0732">Signal</keyword>
<feature type="chain" id="PRO_5004610163" evidence="1">
    <location>
        <begin position="25"/>
        <end position="108"/>
    </location>
</feature>
<dbReference type="GeneID" id="19241034"/>
<feature type="signal peptide" evidence="1">
    <location>
        <begin position="1"/>
        <end position="24"/>
    </location>
</feature>
<proteinExistence type="predicted"/>
<dbReference type="HOGENOM" id="CLU_2196945_0_0_1"/>
<protein>
    <submittedName>
        <fullName evidence="2">Uncharacterized protein</fullName>
    </submittedName>
</protein>
<accession>U1GKD1</accession>
<gene>
    <name evidence="2" type="ORF">EPUS_06087</name>
</gene>
<organism evidence="2 3">
    <name type="scientific">Endocarpon pusillum (strain Z07020 / HMAS-L-300199)</name>
    <name type="common">Lichen-forming fungus</name>
    <dbReference type="NCBI Taxonomy" id="1263415"/>
    <lineage>
        <taxon>Eukaryota</taxon>
        <taxon>Fungi</taxon>
        <taxon>Dikarya</taxon>
        <taxon>Ascomycota</taxon>
        <taxon>Pezizomycotina</taxon>
        <taxon>Eurotiomycetes</taxon>
        <taxon>Chaetothyriomycetidae</taxon>
        <taxon>Verrucariales</taxon>
        <taxon>Verrucariaceae</taxon>
        <taxon>Endocarpon</taxon>
    </lineage>
</organism>
<reference evidence="3" key="1">
    <citation type="journal article" date="2014" name="BMC Genomics">
        <title>Genome characteristics reveal the impact of lichenization on lichen-forming fungus Endocarpon pusillum Hedwig (Verrucariales, Ascomycota).</title>
        <authorList>
            <person name="Wang Y.-Y."/>
            <person name="Liu B."/>
            <person name="Zhang X.-Y."/>
            <person name="Zhou Q.-M."/>
            <person name="Zhang T."/>
            <person name="Li H."/>
            <person name="Yu Y.-F."/>
            <person name="Zhang X.-L."/>
            <person name="Hao X.-Y."/>
            <person name="Wang M."/>
            <person name="Wang L."/>
            <person name="Wei J.-C."/>
        </authorList>
    </citation>
    <scope>NUCLEOTIDE SEQUENCE [LARGE SCALE GENOMIC DNA]</scope>
    <source>
        <strain evidence="3">Z07020 / HMAS-L-300199</strain>
    </source>
</reference>
<sequence>MRGFLSMVTLALTAIFSMSAIITATPIAVADAIADPAAEPVADGSIDVSENTGPVLDARYKVVPLCPALCTKNAQCGICKKNYCKYLSKQSYTITGQPKIRYGTCANR</sequence>
<keyword evidence="3" id="KW-1185">Reference proteome</keyword>